<dbReference type="EMBL" id="JFAX01000029">
    <property type="protein sequence ID" value="EXI65064.1"/>
    <property type="molecule type" value="Genomic_DNA"/>
</dbReference>
<protein>
    <submittedName>
        <fullName evidence="2">Uncharacterized protein</fullName>
    </submittedName>
</protein>
<dbReference type="Proteomes" id="UP000020218">
    <property type="component" value="Unassembled WGS sequence"/>
</dbReference>
<accession>A0A011PFN4</accession>
<name>A0A011PFN4_9PROT</name>
<gene>
    <name evidence="2" type="ORF">AW08_03517</name>
</gene>
<feature type="region of interest" description="Disordered" evidence="1">
    <location>
        <begin position="295"/>
        <end position="330"/>
    </location>
</feature>
<proteinExistence type="predicted"/>
<dbReference type="AlphaFoldDB" id="A0A011PFN4"/>
<comment type="caution">
    <text evidence="2">The sequence shown here is derived from an EMBL/GenBank/DDBJ whole genome shotgun (WGS) entry which is preliminary data.</text>
</comment>
<feature type="compositionally biased region" description="Basic and acidic residues" evidence="1">
    <location>
        <begin position="307"/>
        <end position="322"/>
    </location>
</feature>
<reference evidence="2" key="1">
    <citation type="submission" date="2014-02" db="EMBL/GenBank/DDBJ databases">
        <title>Expanding our view of genomic diversity in Candidatus Accumulibacter clades.</title>
        <authorList>
            <person name="Skennerton C.T."/>
            <person name="Barr J.J."/>
            <person name="Slater F.R."/>
            <person name="Bond P.L."/>
            <person name="Tyson G.W."/>
        </authorList>
    </citation>
    <scope>NUCLEOTIDE SEQUENCE [LARGE SCALE GENOMIC DNA]</scope>
</reference>
<evidence type="ECO:0000313" key="2">
    <source>
        <dbReference type="EMBL" id="EXI65064.1"/>
    </source>
</evidence>
<sequence>MPADCCLARQTDRPLEEAVPDDHPERPVIDDKALFDMIQDLLRETLGLQACRDVLHHGDEEVHAAVLMTNGLHVRRHIDHPAILANESLVGLEAVARATAQTFEVHAVGSEIVGVGEPRPAQLEHLVARMTENFAQAVVEMQPAHAVGRKDRHADEWKIKEEAEQAVLLDALRSQFELVRSPLLAQQQQDQDRDGENGQACHEADPENQSAQRRQDLIAIDLRHQMPRRTADRSRRCENSDPAVIGPLHDLCAAHQDGAGCRQLRIVEGLTEDQCGVRAMAQLVQIEDPVCVSAHQQGLGGRTRRRPALDQRKDDPFDRSVEDDGADHAPPAIHFFHQRRDPVQVDTSRSAPIEIRCRHLASLERGLQRLAYGHFGAAFVRAGDQDRSSLVVHQHETVVGVRPSQRSQTFVDALSCAGIGIPCQP</sequence>
<organism evidence="2 3">
    <name type="scientific">Candidatus Accumulibacter adjunctus</name>
    <dbReference type="NCBI Taxonomy" id="1454001"/>
    <lineage>
        <taxon>Bacteria</taxon>
        <taxon>Pseudomonadati</taxon>
        <taxon>Pseudomonadota</taxon>
        <taxon>Betaproteobacteria</taxon>
        <taxon>Candidatus Accumulibacter</taxon>
    </lineage>
</organism>
<keyword evidence="3" id="KW-1185">Reference proteome</keyword>
<evidence type="ECO:0000313" key="3">
    <source>
        <dbReference type="Proteomes" id="UP000020218"/>
    </source>
</evidence>
<evidence type="ECO:0000256" key="1">
    <source>
        <dbReference type="SAM" id="MobiDB-lite"/>
    </source>
</evidence>
<feature type="region of interest" description="Disordered" evidence="1">
    <location>
        <begin position="184"/>
        <end position="213"/>
    </location>
</feature>